<dbReference type="GO" id="GO:0046854">
    <property type="term" value="P:phosphatidylinositol phosphate biosynthetic process"/>
    <property type="evidence" value="ECO:0007669"/>
    <property type="project" value="InterPro"/>
</dbReference>
<sequence length="268" mass="29185">MALASALLQVMMDAVRKTARPMLRDFGEVSQLQVSRKGPGDFVTAADIKAEQTLFELLLKARPGYGFLGEERGMIEGTDKTHTWIVDPIDGTTNFMHAMPHFAITVGLERKHPDGTAEIVACVTYNPVMNEMFWAEKGKGCYLNDTRIRTAGRADMAECLIATGLPFIGKTGHGQAIKDIHAVGQRVAGIRRLGAASLDFAWVAAGRYDAYFERNLQPWDVAAGILLVTEAGGVVTTIDQDGDPMKGKQIVAGNPDIQAKLRKILREA</sequence>
<dbReference type="GO" id="GO:0006020">
    <property type="term" value="P:inositol metabolic process"/>
    <property type="evidence" value="ECO:0007669"/>
    <property type="project" value="TreeGrafter"/>
</dbReference>
<evidence type="ECO:0000256" key="1">
    <source>
        <dbReference type="ARBA" id="ARBA00001033"/>
    </source>
</evidence>
<name>A0A172Y6H2_9CAUL</name>
<dbReference type="GO" id="GO:0007165">
    <property type="term" value="P:signal transduction"/>
    <property type="evidence" value="ECO:0007669"/>
    <property type="project" value="TreeGrafter"/>
</dbReference>
<keyword evidence="8 9" id="KW-0460">Magnesium</keyword>
<keyword evidence="6 9" id="KW-0479">Metal-binding</keyword>
<dbReference type="STRING" id="588932.DA69_08350"/>
<dbReference type="Gene3D" id="3.40.190.80">
    <property type="match status" value="1"/>
</dbReference>
<keyword evidence="12" id="KW-1185">Reference proteome</keyword>
<feature type="binding site" evidence="9">
    <location>
        <position position="90"/>
    </location>
    <ligand>
        <name>Mg(2+)</name>
        <dbReference type="ChEBI" id="CHEBI:18420"/>
        <label>2</label>
    </ligand>
</feature>
<dbReference type="InterPro" id="IPR020583">
    <property type="entry name" value="Inositol_monoP_metal-BS"/>
</dbReference>
<dbReference type="Pfam" id="PF00459">
    <property type="entry name" value="Inositol_P"/>
    <property type="match status" value="1"/>
</dbReference>
<dbReference type="InterPro" id="IPR033942">
    <property type="entry name" value="IMPase"/>
</dbReference>
<dbReference type="InterPro" id="IPR022337">
    <property type="entry name" value="Inositol_monophosphatase_SuhB"/>
</dbReference>
<dbReference type="RefSeq" id="WP_025978196.1">
    <property type="nucleotide sequence ID" value="NZ_CP015614.1"/>
</dbReference>
<gene>
    <name evidence="11" type="ORF">DA69_08350</name>
</gene>
<dbReference type="InterPro" id="IPR000760">
    <property type="entry name" value="Inositol_monophosphatase-like"/>
</dbReference>
<comment type="cofactor">
    <cofactor evidence="2 9 10">
        <name>Mg(2+)</name>
        <dbReference type="ChEBI" id="CHEBI:18420"/>
    </cofactor>
</comment>
<dbReference type="Proteomes" id="UP000077603">
    <property type="component" value="Chromosome"/>
</dbReference>
<feature type="binding site" evidence="9">
    <location>
        <position position="70"/>
    </location>
    <ligand>
        <name>Mg(2+)</name>
        <dbReference type="ChEBI" id="CHEBI:18420"/>
        <label>1</label>
        <note>catalytic</note>
    </ligand>
</feature>
<dbReference type="InterPro" id="IPR020550">
    <property type="entry name" value="Inositol_monophosphatase_CS"/>
</dbReference>
<evidence type="ECO:0000256" key="2">
    <source>
        <dbReference type="ARBA" id="ARBA00001946"/>
    </source>
</evidence>
<dbReference type="PRINTS" id="PR01959">
    <property type="entry name" value="SBIMPHPHTASE"/>
</dbReference>
<dbReference type="PROSITE" id="PS00630">
    <property type="entry name" value="IMP_2"/>
    <property type="match status" value="1"/>
</dbReference>
<organism evidence="11 12">
    <name type="scientific">Brevundimonas naejangsanensis</name>
    <dbReference type="NCBI Taxonomy" id="588932"/>
    <lineage>
        <taxon>Bacteria</taxon>
        <taxon>Pseudomonadati</taxon>
        <taxon>Pseudomonadota</taxon>
        <taxon>Alphaproteobacteria</taxon>
        <taxon>Caulobacterales</taxon>
        <taxon>Caulobacteraceae</taxon>
        <taxon>Brevundimonas</taxon>
    </lineage>
</organism>
<dbReference type="AlphaFoldDB" id="A0A172Y6H2"/>
<keyword evidence="7 10" id="KW-0378">Hydrolase</keyword>
<dbReference type="OrthoDB" id="9785695at2"/>
<feature type="binding site" evidence="9">
    <location>
        <position position="220"/>
    </location>
    <ligand>
        <name>Mg(2+)</name>
        <dbReference type="ChEBI" id="CHEBI:18420"/>
        <label>2</label>
    </ligand>
</feature>
<accession>A0A172Y6H2</accession>
<evidence type="ECO:0000256" key="6">
    <source>
        <dbReference type="ARBA" id="ARBA00022723"/>
    </source>
</evidence>
<dbReference type="KEGG" id="bne:DA69_08350"/>
<dbReference type="PANTHER" id="PTHR20854:SF4">
    <property type="entry name" value="INOSITOL-1-MONOPHOSPHATASE-RELATED"/>
    <property type="match status" value="1"/>
</dbReference>
<evidence type="ECO:0000256" key="4">
    <source>
        <dbReference type="ARBA" id="ARBA00013106"/>
    </source>
</evidence>
<feature type="binding site" evidence="9">
    <location>
        <position position="89"/>
    </location>
    <ligand>
        <name>Mg(2+)</name>
        <dbReference type="ChEBI" id="CHEBI:18420"/>
        <label>1</label>
        <note>catalytic</note>
    </ligand>
</feature>
<evidence type="ECO:0000256" key="10">
    <source>
        <dbReference type="RuleBase" id="RU364068"/>
    </source>
</evidence>
<evidence type="ECO:0000256" key="8">
    <source>
        <dbReference type="ARBA" id="ARBA00022842"/>
    </source>
</evidence>
<dbReference type="FunFam" id="3.30.540.10:FF:000003">
    <property type="entry name" value="Inositol-1-monophosphatase"/>
    <property type="match status" value="1"/>
</dbReference>
<dbReference type="PRINTS" id="PR00377">
    <property type="entry name" value="IMPHPHTASES"/>
</dbReference>
<comment type="catalytic activity">
    <reaction evidence="1 10">
        <text>a myo-inositol phosphate + H2O = myo-inositol + phosphate</text>
        <dbReference type="Rhea" id="RHEA:24056"/>
        <dbReference type="ChEBI" id="CHEBI:15377"/>
        <dbReference type="ChEBI" id="CHEBI:17268"/>
        <dbReference type="ChEBI" id="CHEBI:43474"/>
        <dbReference type="ChEBI" id="CHEBI:84139"/>
        <dbReference type="EC" id="3.1.3.25"/>
    </reaction>
</comment>
<evidence type="ECO:0000313" key="11">
    <source>
        <dbReference type="EMBL" id="ANF54746.1"/>
    </source>
</evidence>
<evidence type="ECO:0000256" key="7">
    <source>
        <dbReference type="ARBA" id="ARBA00022801"/>
    </source>
</evidence>
<dbReference type="eggNOG" id="COG0483">
    <property type="taxonomic scope" value="Bacteria"/>
</dbReference>
<protein>
    <recommendedName>
        <fullName evidence="5 10">Inositol-1-monophosphatase</fullName>
        <ecNumber evidence="4 10">3.1.3.25</ecNumber>
    </recommendedName>
</protein>
<dbReference type="SUPFAM" id="SSF56655">
    <property type="entry name" value="Carbohydrate phosphatase"/>
    <property type="match status" value="1"/>
</dbReference>
<dbReference type="GO" id="GO:0046872">
    <property type="term" value="F:metal ion binding"/>
    <property type="evidence" value="ECO:0007669"/>
    <property type="project" value="UniProtKB-KW"/>
</dbReference>
<evidence type="ECO:0000256" key="5">
    <source>
        <dbReference type="ARBA" id="ARBA00019784"/>
    </source>
</evidence>
<proteinExistence type="inferred from homology"/>
<dbReference type="EC" id="3.1.3.25" evidence="4 10"/>
<dbReference type="Gene3D" id="3.30.540.10">
    <property type="entry name" value="Fructose-1,6-Bisphosphatase, subunit A, domain 1"/>
    <property type="match status" value="1"/>
</dbReference>
<dbReference type="PANTHER" id="PTHR20854">
    <property type="entry name" value="INOSITOL MONOPHOSPHATASE"/>
    <property type="match status" value="1"/>
</dbReference>
<dbReference type="PROSITE" id="PS00629">
    <property type="entry name" value="IMP_1"/>
    <property type="match status" value="1"/>
</dbReference>
<comment type="similarity">
    <text evidence="3 10">Belongs to the inositol monophosphatase superfamily.</text>
</comment>
<evidence type="ECO:0000256" key="9">
    <source>
        <dbReference type="PIRSR" id="PIRSR600760-2"/>
    </source>
</evidence>
<reference evidence="11 12" key="1">
    <citation type="journal article" date="2014" name="Genome Announc.">
        <title>Genome Sequence of a Promising Hydrogen-Producing Facultative Anaerobic Bacterium, Brevundimonas naejangsanensis Strain B1.</title>
        <authorList>
            <person name="Su H."/>
            <person name="Zhang T."/>
            <person name="Bao M."/>
            <person name="Jiang Y."/>
            <person name="Wang Y."/>
            <person name="Tan T."/>
        </authorList>
    </citation>
    <scope>NUCLEOTIDE SEQUENCE [LARGE SCALE GENOMIC DNA]</scope>
    <source>
        <strain evidence="11 12">B1</strain>
    </source>
</reference>
<feature type="binding site" evidence="9">
    <location>
        <position position="87"/>
    </location>
    <ligand>
        <name>Mg(2+)</name>
        <dbReference type="ChEBI" id="CHEBI:18420"/>
        <label>1</label>
        <note>catalytic</note>
    </ligand>
</feature>
<dbReference type="GO" id="GO:0008934">
    <property type="term" value="F:inositol monophosphate 1-phosphatase activity"/>
    <property type="evidence" value="ECO:0007669"/>
    <property type="project" value="InterPro"/>
</dbReference>
<dbReference type="CDD" id="cd01639">
    <property type="entry name" value="IMPase"/>
    <property type="match status" value="1"/>
</dbReference>
<dbReference type="EMBL" id="CP015614">
    <property type="protein sequence ID" value="ANF54746.1"/>
    <property type="molecule type" value="Genomic_DNA"/>
</dbReference>
<evidence type="ECO:0000256" key="3">
    <source>
        <dbReference type="ARBA" id="ARBA00009759"/>
    </source>
</evidence>
<evidence type="ECO:0000313" key="12">
    <source>
        <dbReference type="Proteomes" id="UP000077603"/>
    </source>
</evidence>